<dbReference type="Pfam" id="PF13508">
    <property type="entry name" value="Acetyltransf_7"/>
    <property type="match status" value="1"/>
</dbReference>
<dbReference type="InterPro" id="IPR016181">
    <property type="entry name" value="Acyl_CoA_acyltransferase"/>
</dbReference>
<feature type="domain" description="N-acetyltransferase" evidence="1">
    <location>
        <begin position="5"/>
        <end position="154"/>
    </location>
</feature>
<comment type="caution">
    <text evidence="2">The sequence shown here is derived from an EMBL/GenBank/DDBJ whole genome shotgun (WGS) entry which is preliminary data.</text>
</comment>
<keyword evidence="2" id="KW-0808">Transferase</keyword>
<evidence type="ECO:0000259" key="1">
    <source>
        <dbReference type="PROSITE" id="PS51186"/>
    </source>
</evidence>
<dbReference type="GO" id="GO:0016747">
    <property type="term" value="F:acyltransferase activity, transferring groups other than amino-acyl groups"/>
    <property type="evidence" value="ECO:0007669"/>
    <property type="project" value="InterPro"/>
</dbReference>
<proteinExistence type="predicted"/>
<keyword evidence="3" id="KW-1185">Reference proteome</keyword>
<organism evidence="2 3">
    <name type="scientific">Cohnella nanjingensis</name>
    <dbReference type="NCBI Taxonomy" id="1387779"/>
    <lineage>
        <taxon>Bacteria</taxon>
        <taxon>Bacillati</taxon>
        <taxon>Bacillota</taxon>
        <taxon>Bacilli</taxon>
        <taxon>Bacillales</taxon>
        <taxon>Paenibacillaceae</taxon>
        <taxon>Cohnella</taxon>
    </lineage>
</organism>
<evidence type="ECO:0000313" key="3">
    <source>
        <dbReference type="Proteomes" id="UP000547209"/>
    </source>
</evidence>
<name>A0A7X0VGA8_9BACL</name>
<dbReference type="SUPFAM" id="SSF55729">
    <property type="entry name" value="Acyl-CoA N-acyltransferases (Nat)"/>
    <property type="match status" value="1"/>
</dbReference>
<dbReference type="AlphaFoldDB" id="A0A7X0VGA8"/>
<accession>A0A7X0VGA8</accession>
<reference evidence="2 3" key="1">
    <citation type="submission" date="2020-08" db="EMBL/GenBank/DDBJ databases">
        <title>Cohnella phylogeny.</title>
        <authorList>
            <person name="Dunlap C."/>
        </authorList>
    </citation>
    <scope>NUCLEOTIDE SEQUENCE [LARGE SCALE GENOMIC DNA]</scope>
    <source>
        <strain evidence="2 3">DSM 28246</strain>
    </source>
</reference>
<gene>
    <name evidence="2" type="ORF">H7C19_18400</name>
</gene>
<sequence>MTAIMQLDLRKTEVAEELWLLQHAAYRVEAALIGVPDLPPLRDTVATLQAARETFWGCRDEEGELIGVIATERENETEVIARMMVHPSRFRQGIAGKLLGHVLQASPASTPWEVTAEERNLPAIALYERFGFREAGRFRPREDIGMIRMVRPATKT</sequence>
<evidence type="ECO:0000313" key="2">
    <source>
        <dbReference type="EMBL" id="MBB6672656.1"/>
    </source>
</evidence>
<dbReference type="Gene3D" id="3.40.630.30">
    <property type="match status" value="1"/>
</dbReference>
<dbReference type="EMBL" id="JACJVP010000029">
    <property type="protein sequence ID" value="MBB6672656.1"/>
    <property type="molecule type" value="Genomic_DNA"/>
</dbReference>
<dbReference type="Proteomes" id="UP000547209">
    <property type="component" value="Unassembled WGS sequence"/>
</dbReference>
<dbReference type="CDD" id="cd04301">
    <property type="entry name" value="NAT_SF"/>
    <property type="match status" value="1"/>
</dbReference>
<dbReference type="InterPro" id="IPR000182">
    <property type="entry name" value="GNAT_dom"/>
</dbReference>
<dbReference type="PROSITE" id="PS51186">
    <property type="entry name" value="GNAT"/>
    <property type="match status" value="1"/>
</dbReference>
<protein>
    <submittedName>
        <fullName evidence="2">GNAT family N-acetyltransferase</fullName>
    </submittedName>
</protein>
<dbReference type="RefSeq" id="WP_185144182.1">
    <property type="nucleotide sequence ID" value="NZ_JACJVP010000029.1"/>
</dbReference>